<sequence>MPSIGRSGAPGDRRVRRSRGRRVLVLRCVVWRTRGPGPSVGARPGGRAGPRRRGDTRRRTPSCTRRSRCRTGGGRAAARRGERAGRRSGGRSSQHTGGSWPRPPGCGGDGARAGARRRLRDGRRRRRRPRPPHHGAAAGRRPVARRPRRGRADVADRLPAGTRRSYDDFTRCARCGHVFWRGAHAERLDALLA</sequence>
<reference evidence="3 4" key="1">
    <citation type="submission" date="2020-05" db="EMBL/GenBank/DDBJ databases">
        <title>MicrobeNet Type strains.</title>
        <authorList>
            <person name="Nicholson A.C."/>
        </authorList>
    </citation>
    <scope>NUCLEOTIDE SEQUENCE [LARGE SCALE GENOMIC DNA]</scope>
    <source>
        <strain evidence="3 4">JCM 14547</strain>
    </source>
</reference>
<accession>A0A849BTM2</accession>
<dbReference type="AlphaFoldDB" id="A0A849BTM2"/>
<organism evidence="3 4">
    <name type="scientific">Pseudokineococcus marinus</name>
    <dbReference type="NCBI Taxonomy" id="351215"/>
    <lineage>
        <taxon>Bacteria</taxon>
        <taxon>Bacillati</taxon>
        <taxon>Actinomycetota</taxon>
        <taxon>Actinomycetes</taxon>
        <taxon>Kineosporiales</taxon>
        <taxon>Kineosporiaceae</taxon>
        <taxon>Pseudokineococcus</taxon>
    </lineage>
</organism>
<evidence type="ECO:0000259" key="2">
    <source>
        <dbReference type="Pfam" id="PF01927"/>
    </source>
</evidence>
<dbReference type="RefSeq" id="WP_212771084.1">
    <property type="nucleotide sequence ID" value="NZ_JABEMA010000273.1"/>
</dbReference>
<feature type="compositionally biased region" description="Low complexity" evidence="1">
    <location>
        <begin position="33"/>
        <end position="42"/>
    </location>
</feature>
<feature type="region of interest" description="Disordered" evidence="1">
    <location>
        <begin position="33"/>
        <end position="158"/>
    </location>
</feature>
<evidence type="ECO:0000313" key="4">
    <source>
        <dbReference type="Proteomes" id="UP000555552"/>
    </source>
</evidence>
<keyword evidence="4" id="KW-1185">Reference proteome</keyword>
<evidence type="ECO:0000313" key="3">
    <source>
        <dbReference type="EMBL" id="NNH24162.1"/>
    </source>
</evidence>
<feature type="compositionally biased region" description="Basic residues" evidence="1">
    <location>
        <begin position="49"/>
        <end position="69"/>
    </location>
</feature>
<protein>
    <recommendedName>
        <fullName evidence="2">Mut7-C RNAse domain-containing protein</fullName>
    </recommendedName>
</protein>
<name>A0A849BTM2_9ACTN</name>
<evidence type="ECO:0000256" key="1">
    <source>
        <dbReference type="SAM" id="MobiDB-lite"/>
    </source>
</evidence>
<feature type="compositionally biased region" description="Low complexity" evidence="1">
    <location>
        <begin position="90"/>
        <end position="99"/>
    </location>
</feature>
<gene>
    <name evidence="3" type="ORF">HLB09_13885</name>
</gene>
<feature type="non-terminal residue" evidence="3">
    <location>
        <position position="193"/>
    </location>
</feature>
<comment type="caution">
    <text evidence="3">The sequence shown here is derived from an EMBL/GenBank/DDBJ whole genome shotgun (WGS) entry which is preliminary data.</text>
</comment>
<proteinExistence type="predicted"/>
<dbReference type="Pfam" id="PF01927">
    <property type="entry name" value="Mut7-C"/>
    <property type="match status" value="1"/>
</dbReference>
<dbReference type="Proteomes" id="UP000555552">
    <property type="component" value="Unassembled WGS sequence"/>
</dbReference>
<feature type="compositionally biased region" description="Basic residues" evidence="1">
    <location>
        <begin position="114"/>
        <end position="133"/>
    </location>
</feature>
<feature type="domain" description="Mut7-C RNAse" evidence="2">
    <location>
        <begin position="151"/>
        <end position="191"/>
    </location>
</feature>
<dbReference type="InterPro" id="IPR002782">
    <property type="entry name" value="Mut7-C_RNAse_dom"/>
</dbReference>
<dbReference type="EMBL" id="JABEMA010000273">
    <property type="protein sequence ID" value="NNH24162.1"/>
    <property type="molecule type" value="Genomic_DNA"/>
</dbReference>